<keyword evidence="2 7" id="KW-0699">rRNA-binding</keyword>
<dbReference type="Gene3D" id="3.30.420.100">
    <property type="match status" value="1"/>
</dbReference>
<dbReference type="EMBL" id="JAAEAA010000010">
    <property type="protein sequence ID" value="NDK56163.1"/>
    <property type="molecule type" value="Genomic_DNA"/>
</dbReference>
<dbReference type="RefSeq" id="WP_162346223.1">
    <property type="nucleotide sequence ID" value="NZ_JAAEAA010000010.1"/>
</dbReference>
<sequence length="116" mass="12552">MSANKVQRRSRIKKSIRRKIAGTSVKPRLSIFRSNRVIYAQIIDDVAGVTLAAASSAKLDDATKANVETASKVGKEIASKALEKGITEVVFDRSGYLYHGKVKSLADGAREAGLKF</sequence>
<dbReference type="AlphaFoldDB" id="A0A6B2H1H6"/>
<evidence type="ECO:0000256" key="6">
    <source>
        <dbReference type="ARBA" id="ARBA00035197"/>
    </source>
</evidence>
<evidence type="ECO:0000256" key="4">
    <source>
        <dbReference type="ARBA" id="ARBA00022980"/>
    </source>
</evidence>
<keyword evidence="9" id="KW-1185">Reference proteome</keyword>
<keyword evidence="5 7" id="KW-0687">Ribonucleoprotein</keyword>
<dbReference type="CDD" id="cd00432">
    <property type="entry name" value="Ribosomal_L18_L5e"/>
    <property type="match status" value="1"/>
</dbReference>
<evidence type="ECO:0000256" key="1">
    <source>
        <dbReference type="ARBA" id="ARBA00007116"/>
    </source>
</evidence>
<dbReference type="Proteomes" id="UP000478546">
    <property type="component" value="Unassembled WGS sequence"/>
</dbReference>
<comment type="subunit">
    <text evidence="7">Part of the 50S ribosomal subunit; part of the 5S rRNA/L5/L18/L25 subcomplex. Contacts the 5S and 23S rRNAs.</text>
</comment>
<evidence type="ECO:0000256" key="2">
    <source>
        <dbReference type="ARBA" id="ARBA00022730"/>
    </source>
</evidence>
<dbReference type="GO" id="GO:0008097">
    <property type="term" value="F:5S rRNA binding"/>
    <property type="evidence" value="ECO:0007669"/>
    <property type="project" value="TreeGrafter"/>
</dbReference>
<keyword evidence="4 7" id="KW-0689">Ribosomal protein</keyword>
<dbReference type="GO" id="GO:0006412">
    <property type="term" value="P:translation"/>
    <property type="evidence" value="ECO:0007669"/>
    <property type="project" value="UniProtKB-UniRule"/>
</dbReference>
<evidence type="ECO:0000256" key="3">
    <source>
        <dbReference type="ARBA" id="ARBA00022884"/>
    </source>
</evidence>
<dbReference type="InterPro" id="IPR005484">
    <property type="entry name" value="Ribosomal_uL18_bac/plant/anim"/>
</dbReference>
<evidence type="ECO:0000313" key="8">
    <source>
        <dbReference type="EMBL" id="NDK56163.1"/>
    </source>
</evidence>
<dbReference type="PANTHER" id="PTHR12899">
    <property type="entry name" value="39S RIBOSOMAL PROTEIN L18, MITOCHONDRIAL"/>
    <property type="match status" value="1"/>
</dbReference>
<proteinExistence type="inferred from homology"/>
<gene>
    <name evidence="7" type="primary">rplR</name>
    <name evidence="8" type="ORF">GWO68_09570</name>
</gene>
<comment type="similarity">
    <text evidence="1 7">Belongs to the universal ribosomal protein uL18 family.</text>
</comment>
<dbReference type="HAMAP" id="MF_01337_B">
    <property type="entry name" value="Ribosomal_uL18_B"/>
    <property type="match status" value="1"/>
</dbReference>
<accession>A0A6B2H1H6</accession>
<name>A0A6B2H1H6_9BACT</name>
<comment type="caution">
    <text evidence="8">The sequence shown here is derived from an EMBL/GenBank/DDBJ whole genome shotgun (WGS) entry which is preliminary data.</text>
</comment>
<evidence type="ECO:0000256" key="5">
    <source>
        <dbReference type="ARBA" id="ARBA00023274"/>
    </source>
</evidence>
<dbReference type="InterPro" id="IPR004389">
    <property type="entry name" value="Ribosomal_uL18_bac-type"/>
</dbReference>
<reference evidence="8 9" key="1">
    <citation type="submission" date="2020-01" db="EMBL/GenBank/DDBJ databases">
        <authorList>
            <person name="Kim M.K."/>
        </authorList>
    </citation>
    <scope>NUCLEOTIDE SEQUENCE [LARGE SCALE GENOMIC DNA]</scope>
    <source>
        <strain evidence="8 9">BT213</strain>
    </source>
</reference>
<dbReference type="InterPro" id="IPR057268">
    <property type="entry name" value="Ribosomal_L18"/>
</dbReference>
<dbReference type="Pfam" id="PF00861">
    <property type="entry name" value="Ribosomal_L18p"/>
    <property type="match status" value="1"/>
</dbReference>
<dbReference type="GO" id="GO:0022625">
    <property type="term" value="C:cytosolic large ribosomal subunit"/>
    <property type="evidence" value="ECO:0007669"/>
    <property type="project" value="TreeGrafter"/>
</dbReference>
<keyword evidence="3 7" id="KW-0694">RNA-binding</keyword>
<dbReference type="FunFam" id="3.30.420.100:FF:000001">
    <property type="entry name" value="50S ribosomal protein L18"/>
    <property type="match status" value="1"/>
</dbReference>
<organism evidence="8 9">
    <name type="scientific">Pontibacter fetidus</name>
    <dbReference type="NCBI Taxonomy" id="2700082"/>
    <lineage>
        <taxon>Bacteria</taxon>
        <taxon>Pseudomonadati</taxon>
        <taxon>Bacteroidota</taxon>
        <taxon>Cytophagia</taxon>
        <taxon>Cytophagales</taxon>
        <taxon>Hymenobacteraceae</taxon>
        <taxon>Pontibacter</taxon>
    </lineage>
</organism>
<dbReference type="PANTHER" id="PTHR12899:SF3">
    <property type="entry name" value="LARGE RIBOSOMAL SUBUNIT PROTEIN UL18M"/>
    <property type="match status" value="1"/>
</dbReference>
<evidence type="ECO:0000256" key="7">
    <source>
        <dbReference type="HAMAP-Rule" id="MF_01337"/>
    </source>
</evidence>
<dbReference type="NCBIfam" id="TIGR00060">
    <property type="entry name" value="L18_bact"/>
    <property type="match status" value="1"/>
</dbReference>
<protein>
    <recommendedName>
        <fullName evidence="6 7">Large ribosomal subunit protein uL18</fullName>
    </recommendedName>
</protein>
<comment type="function">
    <text evidence="7">This is one of the proteins that bind and probably mediate the attachment of the 5S RNA into the large ribosomal subunit, where it forms part of the central protuberance.</text>
</comment>
<evidence type="ECO:0000313" key="9">
    <source>
        <dbReference type="Proteomes" id="UP000478546"/>
    </source>
</evidence>
<dbReference type="SUPFAM" id="SSF53137">
    <property type="entry name" value="Translational machinery components"/>
    <property type="match status" value="1"/>
</dbReference>
<dbReference type="GO" id="GO:0003735">
    <property type="term" value="F:structural constituent of ribosome"/>
    <property type="evidence" value="ECO:0007669"/>
    <property type="project" value="InterPro"/>
</dbReference>